<dbReference type="SUPFAM" id="SSF64307">
    <property type="entry name" value="SirA-like"/>
    <property type="match status" value="1"/>
</dbReference>
<dbReference type="EMBL" id="UOEP01000195">
    <property type="protein sequence ID" value="VAW23445.1"/>
    <property type="molecule type" value="Genomic_DNA"/>
</dbReference>
<accession>A0A3B0TY10</accession>
<sequence>MATYQLDITKEHCPMTFVKTKVELSKLSGGDILEVNLLKGEPLDNVPRSAEEQGHEVLKISQVEEDIYQVIIKKK</sequence>
<organism evidence="2">
    <name type="scientific">hydrothermal vent metagenome</name>
    <dbReference type="NCBI Taxonomy" id="652676"/>
    <lineage>
        <taxon>unclassified sequences</taxon>
        <taxon>metagenomes</taxon>
        <taxon>ecological metagenomes</taxon>
    </lineage>
</organism>
<name>A0A3B0TY10_9ZZZZ</name>
<evidence type="ECO:0000313" key="2">
    <source>
        <dbReference type="EMBL" id="VAW23445.1"/>
    </source>
</evidence>
<dbReference type="CDD" id="cd00291">
    <property type="entry name" value="SirA_YedF_YeeD"/>
    <property type="match status" value="1"/>
</dbReference>
<reference evidence="2" key="1">
    <citation type="submission" date="2018-06" db="EMBL/GenBank/DDBJ databases">
        <authorList>
            <person name="Zhirakovskaya E."/>
        </authorList>
    </citation>
    <scope>NUCLEOTIDE SEQUENCE</scope>
</reference>
<feature type="domain" description="UPF0033" evidence="1">
    <location>
        <begin position="5"/>
        <end position="74"/>
    </location>
</feature>
<dbReference type="Pfam" id="PF01206">
    <property type="entry name" value="TusA"/>
    <property type="match status" value="1"/>
</dbReference>
<dbReference type="InterPro" id="IPR001455">
    <property type="entry name" value="TusA-like"/>
</dbReference>
<dbReference type="AlphaFoldDB" id="A0A3B0TY10"/>
<gene>
    <name evidence="2" type="ORF">MNBD_BACTEROID01-2818</name>
</gene>
<evidence type="ECO:0000259" key="1">
    <source>
        <dbReference type="Pfam" id="PF01206"/>
    </source>
</evidence>
<dbReference type="PANTHER" id="PTHR33279:SF19">
    <property type="entry name" value="SSL1707 PROTEIN"/>
    <property type="match status" value="1"/>
</dbReference>
<protein>
    <recommendedName>
        <fullName evidence="1">UPF0033 domain-containing protein</fullName>
    </recommendedName>
</protein>
<proteinExistence type="predicted"/>
<dbReference type="PANTHER" id="PTHR33279">
    <property type="entry name" value="SULFUR CARRIER PROTEIN YEDF-RELATED"/>
    <property type="match status" value="1"/>
</dbReference>
<dbReference type="Gene3D" id="3.30.110.40">
    <property type="entry name" value="TusA-like domain"/>
    <property type="match status" value="1"/>
</dbReference>
<dbReference type="InterPro" id="IPR036868">
    <property type="entry name" value="TusA-like_sf"/>
</dbReference>